<dbReference type="EMBL" id="FOSK01000018">
    <property type="protein sequence ID" value="SFL15595.1"/>
    <property type="molecule type" value="Genomic_DNA"/>
</dbReference>
<dbReference type="Proteomes" id="UP000199598">
    <property type="component" value="Unassembled WGS sequence"/>
</dbReference>
<dbReference type="InterPro" id="IPR005415">
    <property type="entry name" value="T3SS_Ca_resp_chp_LcrH/SycD"/>
</dbReference>
<evidence type="ECO:0000313" key="3">
    <source>
        <dbReference type="Proteomes" id="UP000199598"/>
    </source>
</evidence>
<dbReference type="Gene3D" id="1.25.40.10">
    <property type="entry name" value="Tetratricopeptide repeat domain"/>
    <property type="match status" value="1"/>
</dbReference>
<accession>A0A1I4FC88</accession>
<dbReference type="SMART" id="SM00028">
    <property type="entry name" value="TPR"/>
    <property type="match status" value="2"/>
</dbReference>
<dbReference type="InterPro" id="IPR019734">
    <property type="entry name" value="TPR_rpt"/>
</dbReference>
<dbReference type="SUPFAM" id="SSF48452">
    <property type="entry name" value="TPR-like"/>
    <property type="match status" value="1"/>
</dbReference>
<dbReference type="PROSITE" id="PS50005">
    <property type="entry name" value="TPR"/>
    <property type="match status" value="1"/>
</dbReference>
<protein>
    <submittedName>
        <fullName evidence="2">Tetratricopeptide repeat-containing protein</fullName>
    </submittedName>
</protein>
<keyword evidence="3" id="KW-1185">Reference proteome</keyword>
<dbReference type="Pfam" id="PF13181">
    <property type="entry name" value="TPR_8"/>
    <property type="match status" value="1"/>
</dbReference>
<gene>
    <name evidence="2" type="ORF">SAMN04488518_11879</name>
</gene>
<evidence type="ECO:0000313" key="2">
    <source>
        <dbReference type="EMBL" id="SFL15595.1"/>
    </source>
</evidence>
<sequence length="183" mass="20887">MSLLDMPKQTPELFAETIKEIAEPLVEHLDSLGFKDEKFYQLMKQGVSISEMLGLSKEELAAVYEMARRNISVGQVEKAKSLFIMLVQIAPMEEQYTYGLAMTYQIQGDVRMAVKLYLHFISMDATNPQGYLRLGECLLAAKEYQEAGDAFEAALRMFDDPVKNYDDKKYAQTMMKSARQKLV</sequence>
<name>A0A1I4FC88_9HYPH</name>
<keyword evidence="1" id="KW-0802">TPR repeat</keyword>
<feature type="repeat" description="TPR" evidence="1">
    <location>
        <begin position="128"/>
        <end position="161"/>
    </location>
</feature>
<proteinExistence type="predicted"/>
<evidence type="ECO:0000256" key="1">
    <source>
        <dbReference type="PROSITE-ProRule" id="PRU00339"/>
    </source>
</evidence>
<reference evidence="2 3" key="1">
    <citation type="submission" date="2016-10" db="EMBL/GenBank/DDBJ databases">
        <authorList>
            <person name="Varghese N."/>
            <person name="Submissions S."/>
        </authorList>
    </citation>
    <scope>NUCLEOTIDE SEQUENCE [LARGE SCALE GENOMIC DNA]</scope>
    <source>
        <strain evidence="2 3">DSM 16392</strain>
    </source>
</reference>
<dbReference type="PRINTS" id="PR01595">
    <property type="entry name" value="SYCDCHAPRONE"/>
</dbReference>
<comment type="caution">
    <text evidence="2">The sequence shown here is derived from an EMBL/GenBank/DDBJ whole genome shotgun (WGS) entry which is preliminary data.</text>
</comment>
<dbReference type="InterPro" id="IPR011990">
    <property type="entry name" value="TPR-like_helical_dom_sf"/>
</dbReference>
<organism evidence="2 3">
    <name type="scientific">Pseudovibrio ascidiaceicola</name>
    <dbReference type="NCBI Taxonomy" id="285279"/>
    <lineage>
        <taxon>Bacteria</taxon>
        <taxon>Pseudomonadati</taxon>
        <taxon>Pseudomonadota</taxon>
        <taxon>Alphaproteobacteria</taxon>
        <taxon>Hyphomicrobiales</taxon>
        <taxon>Stappiaceae</taxon>
        <taxon>Pseudovibrio</taxon>
    </lineage>
</organism>
<dbReference type="RefSeq" id="WP_093523812.1">
    <property type="nucleotide sequence ID" value="NZ_FOSK01000018.1"/>
</dbReference>